<keyword evidence="6" id="KW-1185">Reference proteome</keyword>
<dbReference type="CDD" id="cd00609">
    <property type="entry name" value="AAT_like"/>
    <property type="match status" value="1"/>
</dbReference>
<dbReference type="RefSeq" id="WP_139940207.1">
    <property type="nucleotide sequence ID" value="NZ_JBHSYP010000008.1"/>
</dbReference>
<dbReference type="PANTHER" id="PTHR42885">
    <property type="entry name" value="HISTIDINOL-PHOSPHATE AMINOTRANSFERASE-RELATED"/>
    <property type="match status" value="1"/>
</dbReference>
<evidence type="ECO:0000256" key="1">
    <source>
        <dbReference type="ARBA" id="ARBA00001933"/>
    </source>
</evidence>
<evidence type="ECO:0000259" key="4">
    <source>
        <dbReference type="Pfam" id="PF00155"/>
    </source>
</evidence>
<dbReference type="AlphaFoldDB" id="A0A501PKQ2"/>
<evidence type="ECO:0000256" key="3">
    <source>
        <dbReference type="RuleBase" id="RU000481"/>
    </source>
</evidence>
<dbReference type="PROSITE" id="PS00105">
    <property type="entry name" value="AA_TRANSFER_CLASS_1"/>
    <property type="match status" value="1"/>
</dbReference>
<comment type="caution">
    <text evidence="5">The sequence shown here is derived from an EMBL/GenBank/DDBJ whole genome shotgun (WGS) entry which is preliminary data.</text>
</comment>
<dbReference type="Gene3D" id="3.40.640.10">
    <property type="entry name" value="Type I PLP-dependent aspartate aminotransferase-like (Major domain)"/>
    <property type="match status" value="1"/>
</dbReference>
<dbReference type="OrthoDB" id="9799304at2"/>
<keyword evidence="3 5" id="KW-0032">Aminotransferase</keyword>
<dbReference type="PANTHER" id="PTHR42885:SF1">
    <property type="entry name" value="THREONINE-PHOSPHATE DECARBOXYLASE"/>
    <property type="match status" value="1"/>
</dbReference>
<gene>
    <name evidence="5" type="ORF">FIV46_07880</name>
</gene>
<comment type="cofactor">
    <cofactor evidence="1 3">
        <name>pyridoxal 5'-phosphate</name>
        <dbReference type="ChEBI" id="CHEBI:597326"/>
    </cofactor>
</comment>
<keyword evidence="2" id="KW-0663">Pyridoxal phosphate</keyword>
<dbReference type="EMBL" id="VFIY01000006">
    <property type="protein sequence ID" value="TPD60637.1"/>
    <property type="molecule type" value="Genomic_DNA"/>
</dbReference>
<dbReference type="EC" id="2.6.1.-" evidence="3"/>
<dbReference type="InterPro" id="IPR015424">
    <property type="entry name" value="PyrdxlP-dep_Trfase"/>
</dbReference>
<comment type="similarity">
    <text evidence="3">Belongs to the class-I pyridoxal-phosphate-dependent aminotransferase family.</text>
</comment>
<organism evidence="5 6">
    <name type="scientific">Emcibacter nanhaiensis</name>
    <dbReference type="NCBI Taxonomy" id="1505037"/>
    <lineage>
        <taxon>Bacteria</taxon>
        <taxon>Pseudomonadati</taxon>
        <taxon>Pseudomonadota</taxon>
        <taxon>Alphaproteobacteria</taxon>
        <taxon>Emcibacterales</taxon>
        <taxon>Emcibacteraceae</taxon>
        <taxon>Emcibacter</taxon>
    </lineage>
</organism>
<evidence type="ECO:0000313" key="6">
    <source>
        <dbReference type="Proteomes" id="UP000319148"/>
    </source>
</evidence>
<dbReference type="SUPFAM" id="SSF53383">
    <property type="entry name" value="PLP-dependent transferases"/>
    <property type="match status" value="1"/>
</dbReference>
<name>A0A501PKQ2_9PROT</name>
<evidence type="ECO:0000313" key="5">
    <source>
        <dbReference type="EMBL" id="TPD60637.1"/>
    </source>
</evidence>
<feature type="domain" description="Aminotransferase class I/classII large" evidence="4">
    <location>
        <begin position="24"/>
        <end position="334"/>
    </location>
</feature>
<dbReference type="InterPro" id="IPR004838">
    <property type="entry name" value="NHTrfase_class1_PyrdxlP-BS"/>
</dbReference>
<dbReference type="InterPro" id="IPR015422">
    <property type="entry name" value="PyrdxlP-dep_Trfase_small"/>
</dbReference>
<dbReference type="Gene3D" id="3.90.1150.10">
    <property type="entry name" value="Aspartate Aminotransferase, domain 1"/>
    <property type="match status" value="1"/>
</dbReference>
<dbReference type="InterPro" id="IPR015421">
    <property type="entry name" value="PyrdxlP-dep_Trfase_major"/>
</dbReference>
<keyword evidence="3 5" id="KW-0808">Transferase</keyword>
<evidence type="ECO:0000256" key="2">
    <source>
        <dbReference type="ARBA" id="ARBA00022898"/>
    </source>
</evidence>
<dbReference type="GO" id="GO:0008483">
    <property type="term" value="F:transaminase activity"/>
    <property type="evidence" value="ECO:0007669"/>
    <property type="project" value="UniProtKB-KW"/>
</dbReference>
<dbReference type="InterPro" id="IPR004839">
    <property type="entry name" value="Aminotransferase_I/II_large"/>
</dbReference>
<protein>
    <recommendedName>
        <fullName evidence="3">Aminotransferase</fullName>
        <ecNumber evidence="3">2.6.1.-</ecNumber>
    </recommendedName>
</protein>
<proteinExistence type="inferred from homology"/>
<reference evidence="6" key="1">
    <citation type="submission" date="2019-06" db="EMBL/GenBank/DDBJ databases">
        <title>The complete genome of Emcibacter congregatus ZYLT.</title>
        <authorList>
            <person name="Zhao Z."/>
        </authorList>
    </citation>
    <scope>NUCLEOTIDE SEQUENCE [LARGE SCALE GENOMIC DNA]</scope>
    <source>
        <strain evidence="6">MCCC 1A06723</strain>
    </source>
</reference>
<sequence>MNHRVHGGDLQQVQKHYPDAPQPWIDLSTGINPHSWPWREKISSAELEQAVRRLPGQADMVFCRDACADYLGVGAEKIILTPGSQAAIELLPRCFETNRKVIVPGPTYSEHLRSWSAAGFQVETKPYDWDGLTGLPGGSILVLTHPNNPDGQTFDTEKLYQLSMRHIERGGMVIVDEAFADIDPALSLLTFPLSDGLVVLRSAGKFSGLAGLRLGTVVTSGTVSQRLNNLCQLWEISTLTLRVFGHFYRDLSWISAMREQLAGEMRRLQELLEKYGYSITGSTSLYCLTEAEDAAGKAGKLAQAGIYVRTFPDHPSWLRFGVPGSEEAWNRLAQQLRG</sequence>
<dbReference type="GO" id="GO:0030170">
    <property type="term" value="F:pyridoxal phosphate binding"/>
    <property type="evidence" value="ECO:0007669"/>
    <property type="project" value="InterPro"/>
</dbReference>
<accession>A0A501PKQ2</accession>
<dbReference type="Pfam" id="PF00155">
    <property type="entry name" value="Aminotran_1_2"/>
    <property type="match status" value="1"/>
</dbReference>
<dbReference type="Proteomes" id="UP000319148">
    <property type="component" value="Unassembled WGS sequence"/>
</dbReference>